<evidence type="ECO:0000256" key="1">
    <source>
        <dbReference type="SAM" id="MobiDB-lite"/>
    </source>
</evidence>
<keyword evidence="3" id="KW-1185">Reference proteome</keyword>
<dbReference type="GeneID" id="69038635"/>
<protein>
    <submittedName>
        <fullName evidence="2">Uncharacterized protein</fullName>
    </submittedName>
</protein>
<accession>C0NRI9</accession>
<dbReference type="RefSeq" id="XP_045286784.1">
    <property type="nucleotide sequence ID" value="XM_045432668.1"/>
</dbReference>
<feature type="compositionally biased region" description="Basic and acidic residues" evidence="1">
    <location>
        <begin position="48"/>
        <end position="77"/>
    </location>
</feature>
<sequence>MAGTGIRAESNVRRFCCVMSMCAWMDVPVASTIESVRGTRCRKHWGGRRRERENGGGGQEAERRRGGEERRGEERRKGSATGKRKSRRPRSKGNAGTGRLVGYLPVELLKGREGPHRGYRTVGAANSLGYESKKKWQYQHQYHNVLSSEGHLAPGPKYAGDQCFAGHPEANPNCGLANPAREALMLAGLVLVETILA</sequence>
<organism evidence="2 3">
    <name type="scientific">Ajellomyces capsulatus (strain G186AR / H82 / ATCC MYA-2454 / RMSCC 2432)</name>
    <name type="common">Darling's disease fungus</name>
    <name type="synonym">Histoplasma capsulatum</name>
    <dbReference type="NCBI Taxonomy" id="447093"/>
    <lineage>
        <taxon>Eukaryota</taxon>
        <taxon>Fungi</taxon>
        <taxon>Dikarya</taxon>
        <taxon>Ascomycota</taxon>
        <taxon>Pezizomycotina</taxon>
        <taxon>Eurotiomycetes</taxon>
        <taxon>Eurotiomycetidae</taxon>
        <taxon>Onygenales</taxon>
        <taxon>Ajellomycetaceae</taxon>
        <taxon>Histoplasma</taxon>
    </lineage>
</organism>
<dbReference type="HOGENOM" id="CLU_1383803_0_0_1"/>
<gene>
    <name evidence="2" type="ORF">HCBG_05619</name>
</gene>
<dbReference type="InParanoid" id="C0NRI9"/>
<dbReference type="AlphaFoldDB" id="C0NRI9"/>
<evidence type="ECO:0000313" key="3">
    <source>
        <dbReference type="Proteomes" id="UP000001631"/>
    </source>
</evidence>
<name>C0NRI9_AJECG</name>
<reference evidence="2" key="1">
    <citation type="submission" date="2009-02" db="EMBL/GenBank/DDBJ databases">
        <title>The Genome Sequence of Ajellomyces capsulatus strain G186AR.</title>
        <authorList>
            <consortium name="The Broad Institute Genome Sequencing Platform"/>
            <person name="Champion M."/>
            <person name="Cuomo C."/>
            <person name="Ma L.-J."/>
            <person name="Henn M.R."/>
            <person name="Sil A."/>
            <person name="Goldman B."/>
            <person name="Young S.K."/>
            <person name="Kodira C.D."/>
            <person name="Zeng Q."/>
            <person name="Koehrsen M."/>
            <person name="Alvarado L."/>
            <person name="Berlin A."/>
            <person name="Borenstein D."/>
            <person name="Chen Z."/>
            <person name="Engels R."/>
            <person name="Freedman E."/>
            <person name="Gellesch M."/>
            <person name="Goldberg J."/>
            <person name="Griggs A."/>
            <person name="Gujja S."/>
            <person name="Heiman D."/>
            <person name="Hepburn T."/>
            <person name="Howarth C."/>
            <person name="Jen D."/>
            <person name="Larson L."/>
            <person name="Lewis B."/>
            <person name="Mehta T."/>
            <person name="Park D."/>
            <person name="Pearson M."/>
            <person name="Roberts A."/>
            <person name="Saif S."/>
            <person name="Shea T."/>
            <person name="Shenoy N."/>
            <person name="Sisk P."/>
            <person name="Stolte C."/>
            <person name="Sykes S."/>
            <person name="Walk T."/>
            <person name="White J."/>
            <person name="Yandava C."/>
            <person name="Klein B."/>
            <person name="McEwen J.G."/>
            <person name="Puccia R."/>
            <person name="Goldman G.H."/>
            <person name="Felipe M.S."/>
            <person name="Nino-Vega G."/>
            <person name="San-Blas G."/>
            <person name="Taylor J."/>
            <person name="Mendoza L."/>
            <person name="Galagan J."/>
            <person name="Nusbaum C."/>
            <person name="Birren B."/>
        </authorList>
    </citation>
    <scope>NUCLEOTIDE SEQUENCE</scope>
    <source>
        <strain evidence="2">G186AR</strain>
    </source>
</reference>
<dbReference type="Proteomes" id="UP000001631">
    <property type="component" value="Unassembled WGS sequence"/>
</dbReference>
<evidence type="ECO:0000313" key="2">
    <source>
        <dbReference type="EMBL" id="EEH06303.1"/>
    </source>
</evidence>
<dbReference type="EMBL" id="GG663369">
    <property type="protein sequence ID" value="EEH06303.1"/>
    <property type="molecule type" value="Genomic_DNA"/>
</dbReference>
<proteinExistence type="predicted"/>
<feature type="region of interest" description="Disordered" evidence="1">
    <location>
        <begin position="41"/>
        <end position="98"/>
    </location>
</feature>
<feature type="compositionally biased region" description="Basic residues" evidence="1">
    <location>
        <begin position="82"/>
        <end position="91"/>
    </location>
</feature>